<evidence type="ECO:0000256" key="1">
    <source>
        <dbReference type="ARBA" id="ARBA00009995"/>
    </source>
</evidence>
<dbReference type="FunFam" id="3.40.50.2000:FF:000050">
    <property type="entry name" value="UDP-glucuronosyltransferase"/>
    <property type="match status" value="1"/>
</dbReference>
<dbReference type="EC" id="2.4.1.17" evidence="5"/>
<reference evidence="6 7" key="1">
    <citation type="journal article" date="2024" name="BMC Genomics">
        <title>Genome assembly of redclaw crayfish (Cherax quadricarinatus) provides insights into its immune adaptation and hypoxia tolerance.</title>
        <authorList>
            <person name="Liu Z."/>
            <person name="Zheng J."/>
            <person name="Li H."/>
            <person name="Fang K."/>
            <person name="Wang S."/>
            <person name="He J."/>
            <person name="Zhou D."/>
            <person name="Weng S."/>
            <person name="Chi M."/>
            <person name="Gu Z."/>
            <person name="He J."/>
            <person name="Li F."/>
            <person name="Wang M."/>
        </authorList>
    </citation>
    <scope>NUCLEOTIDE SEQUENCE [LARGE SCALE GENOMIC DNA]</scope>
    <source>
        <strain evidence="6">ZL_2023a</strain>
    </source>
</reference>
<dbReference type="GO" id="GO:0015020">
    <property type="term" value="F:glucuronosyltransferase activity"/>
    <property type="evidence" value="ECO:0007669"/>
    <property type="project" value="UniProtKB-EC"/>
</dbReference>
<comment type="caution">
    <text evidence="6">The sequence shown here is derived from an EMBL/GenBank/DDBJ whole genome shotgun (WGS) entry which is preliminary data.</text>
</comment>
<evidence type="ECO:0000256" key="4">
    <source>
        <dbReference type="RuleBase" id="RU003718"/>
    </source>
</evidence>
<dbReference type="PANTHER" id="PTHR48043:SF145">
    <property type="entry name" value="FI06409P-RELATED"/>
    <property type="match status" value="1"/>
</dbReference>
<name>A0AAW0W5J1_CHEQU</name>
<comment type="catalytic activity">
    <reaction evidence="5">
        <text>glucuronate acceptor + UDP-alpha-D-glucuronate = acceptor beta-D-glucuronoside + UDP + H(+)</text>
        <dbReference type="Rhea" id="RHEA:21032"/>
        <dbReference type="ChEBI" id="CHEBI:15378"/>
        <dbReference type="ChEBI" id="CHEBI:58052"/>
        <dbReference type="ChEBI" id="CHEBI:58223"/>
        <dbReference type="ChEBI" id="CHEBI:132367"/>
        <dbReference type="ChEBI" id="CHEBI:132368"/>
        <dbReference type="EC" id="2.4.1.17"/>
    </reaction>
</comment>
<dbReference type="InterPro" id="IPR050271">
    <property type="entry name" value="UDP-glycosyltransferase"/>
</dbReference>
<keyword evidence="2 4" id="KW-0328">Glycosyltransferase</keyword>
<dbReference type="InterPro" id="IPR035595">
    <property type="entry name" value="UDP_glycos_trans_CS"/>
</dbReference>
<dbReference type="CDD" id="cd03784">
    <property type="entry name" value="GT1_Gtf-like"/>
    <property type="match status" value="1"/>
</dbReference>
<comment type="similarity">
    <text evidence="1 4">Belongs to the UDP-glycosyltransferase family.</text>
</comment>
<dbReference type="PANTHER" id="PTHR48043">
    <property type="entry name" value="EG:EG0003.4 PROTEIN-RELATED"/>
    <property type="match status" value="1"/>
</dbReference>
<evidence type="ECO:0000313" key="7">
    <source>
        <dbReference type="Proteomes" id="UP001445076"/>
    </source>
</evidence>
<keyword evidence="3 4" id="KW-0808">Transferase</keyword>
<feature type="non-terminal residue" evidence="6">
    <location>
        <position position="112"/>
    </location>
</feature>
<gene>
    <name evidence="6" type="ORF">OTU49_011203</name>
</gene>
<dbReference type="Pfam" id="PF00201">
    <property type="entry name" value="UDPGT"/>
    <property type="match status" value="1"/>
</dbReference>
<sequence>MESWITGAGSSGVIYFSLGSVTRSSSMPVQYRDLFIQAFRRLPQRVIWKYEEELEDVPDNVMISKWLPQQDILAHNNVKVFITHGGLLSMQEAIYHATPLLALPLFGDQPKN</sequence>
<evidence type="ECO:0000256" key="5">
    <source>
        <dbReference type="RuleBase" id="RU362059"/>
    </source>
</evidence>
<dbReference type="EMBL" id="JARKIK010000085">
    <property type="protein sequence ID" value="KAK8724674.1"/>
    <property type="molecule type" value="Genomic_DNA"/>
</dbReference>
<dbReference type="PROSITE" id="PS00375">
    <property type="entry name" value="UDPGT"/>
    <property type="match status" value="1"/>
</dbReference>
<dbReference type="Proteomes" id="UP001445076">
    <property type="component" value="Unassembled WGS sequence"/>
</dbReference>
<evidence type="ECO:0000313" key="6">
    <source>
        <dbReference type="EMBL" id="KAK8724674.1"/>
    </source>
</evidence>
<evidence type="ECO:0000256" key="2">
    <source>
        <dbReference type="ARBA" id="ARBA00022676"/>
    </source>
</evidence>
<dbReference type="SUPFAM" id="SSF53756">
    <property type="entry name" value="UDP-Glycosyltransferase/glycogen phosphorylase"/>
    <property type="match status" value="1"/>
</dbReference>
<dbReference type="InterPro" id="IPR002213">
    <property type="entry name" value="UDP_glucos_trans"/>
</dbReference>
<protein>
    <recommendedName>
        <fullName evidence="5">UDP-glucuronosyltransferase</fullName>
        <ecNumber evidence="5">2.4.1.17</ecNumber>
    </recommendedName>
</protein>
<dbReference type="Gene3D" id="3.40.50.2000">
    <property type="entry name" value="Glycogen Phosphorylase B"/>
    <property type="match status" value="1"/>
</dbReference>
<accession>A0AAW0W5J1</accession>
<proteinExistence type="inferred from homology"/>
<organism evidence="6 7">
    <name type="scientific">Cherax quadricarinatus</name>
    <name type="common">Australian red claw crayfish</name>
    <dbReference type="NCBI Taxonomy" id="27406"/>
    <lineage>
        <taxon>Eukaryota</taxon>
        <taxon>Metazoa</taxon>
        <taxon>Ecdysozoa</taxon>
        <taxon>Arthropoda</taxon>
        <taxon>Crustacea</taxon>
        <taxon>Multicrustacea</taxon>
        <taxon>Malacostraca</taxon>
        <taxon>Eumalacostraca</taxon>
        <taxon>Eucarida</taxon>
        <taxon>Decapoda</taxon>
        <taxon>Pleocyemata</taxon>
        <taxon>Astacidea</taxon>
        <taxon>Parastacoidea</taxon>
        <taxon>Parastacidae</taxon>
        <taxon>Cherax</taxon>
    </lineage>
</organism>
<dbReference type="GO" id="GO:0016020">
    <property type="term" value="C:membrane"/>
    <property type="evidence" value="ECO:0007669"/>
    <property type="project" value="UniProtKB-SubCell"/>
</dbReference>
<dbReference type="AlphaFoldDB" id="A0AAW0W5J1"/>
<comment type="subcellular location">
    <subcellularLocation>
        <location evidence="5">Membrane</location>
        <topology evidence="5">Single-pass membrane protein</topology>
    </subcellularLocation>
</comment>
<evidence type="ECO:0000256" key="3">
    <source>
        <dbReference type="ARBA" id="ARBA00022679"/>
    </source>
</evidence>
<keyword evidence="7" id="KW-1185">Reference proteome</keyword>